<reference evidence="1 2" key="1">
    <citation type="submission" date="2015-04" db="EMBL/GenBank/DDBJ databases">
        <title>Complete genome sequence of Schizopora paradoxa KUC8140, a cosmopolitan wood degrader in East Asia.</title>
        <authorList>
            <consortium name="DOE Joint Genome Institute"/>
            <person name="Min B."/>
            <person name="Park H."/>
            <person name="Jang Y."/>
            <person name="Kim J.-J."/>
            <person name="Kim K.H."/>
            <person name="Pangilinan J."/>
            <person name="Lipzen A."/>
            <person name="Riley R."/>
            <person name="Grigoriev I.V."/>
            <person name="Spatafora J.W."/>
            <person name="Choi I.-G."/>
        </authorList>
    </citation>
    <scope>NUCLEOTIDE SEQUENCE [LARGE SCALE GENOMIC DNA]</scope>
    <source>
        <strain evidence="1 2">KUC8140</strain>
    </source>
</reference>
<organism evidence="1 2">
    <name type="scientific">Schizopora paradoxa</name>
    <dbReference type="NCBI Taxonomy" id="27342"/>
    <lineage>
        <taxon>Eukaryota</taxon>
        <taxon>Fungi</taxon>
        <taxon>Dikarya</taxon>
        <taxon>Basidiomycota</taxon>
        <taxon>Agaricomycotina</taxon>
        <taxon>Agaricomycetes</taxon>
        <taxon>Hymenochaetales</taxon>
        <taxon>Schizoporaceae</taxon>
        <taxon>Schizopora</taxon>
    </lineage>
</organism>
<keyword evidence="2" id="KW-1185">Reference proteome</keyword>
<dbReference type="Proteomes" id="UP000053477">
    <property type="component" value="Unassembled WGS sequence"/>
</dbReference>
<dbReference type="AlphaFoldDB" id="A0A0H2S627"/>
<gene>
    <name evidence="1" type="ORF">SCHPADRAFT_898323</name>
</gene>
<dbReference type="InParanoid" id="A0A0H2S627"/>
<accession>A0A0H2S627</accession>
<name>A0A0H2S627_9AGAM</name>
<sequence>MTRSSRTTPGFRRADIQFSVSFSTSTSTSFRRSSRPLCKQIGTKDNECHENHGLKPSTCYKTWNSSNDSQLKKFNTTSRQQQFERIETSKRPTVHDQFLPDFYELKSSTVVWQTSILVMNTSRVSKATSGCRLKNIVVYGVRRIFVRKPWIWVEE</sequence>
<dbReference type="EMBL" id="KQ085884">
    <property type="protein sequence ID" value="KLO19745.1"/>
    <property type="molecule type" value="Genomic_DNA"/>
</dbReference>
<evidence type="ECO:0000313" key="2">
    <source>
        <dbReference type="Proteomes" id="UP000053477"/>
    </source>
</evidence>
<protein>
    <submittedName>
        <fullName evidence="1">Uncharacterized protein</fullName>
    </submittedName>
</protein>
<proteinExistence type="predicted"/>
<evidence type="ECO:0000313" key="1">
    <source>
        <dbReference type="EMBL" id="KLO19745.1"/>
    </source>
</evidence>